<proteinExistence type="predicted"/>
<dbReference type="InterPro" id="IPR050595">
    <property type="entry name" value="Bact_response_regulator"/>
</dbReference>
<evidence type="ECO:0000313" key="5">
    <source>
        <dbReference type="Proteomes" id="UP000238937"/>
    </source>
</evidence>
<feature type="modified residue" description="4-aspartylphosphate" evidence="2">
    <location>
        <position position="288"/>
    </location>
</feature>
<gene>
    <name evidence="4" type="ORF">C7B77_04435</name>
</gene>
<dbReference type="PANTHER" id="PTHR44591:SF3">
    <property type="entry name" value="RESPONSE REGULATORY DOMAIN-CONTAINING PROTEIN"/>
    <property type="match status" value="1"/>
</dbReference>
<comment type="caution">
    <text evidence="4">The sequence shown here is derived from an EMBL/GenBank/DDBJ whole genome shotgun (WGS) entry which is preliminary data.</text>
</comment>
<dbReference type="RefSeq" id="WP_106300707.1">
    <property type="nucleotide sequence ID" value="NZ_PVWO01000032.1"/>
</dbReference>
<dbReference type="PANTHER" id="PTHR44591">
    <property type="entry name" value="STRESS RESPONSE REGULATOR PROTEIN 1"/>
    <property type="match status" value="1"/>
</dbReference>
<dbReference type="Proteomes" id="UP000238937">
    <property type="component" value="Unassembled WGS sequence"/>
</dbReference>
<protein>
    <submittedName>
        <fullName evidence="4">Response regulator</fullName>
    </submittedName>
</protein>
<dbReference type="PIRSF" id="PIRSF005897">
    <property type="entry name" value="RR_PatA"/>
    <property type="match status" value="1"/>
</dbReference>
<accession>A0A2T1GL12</accession>
<dbReference type="Gene3D" id="3.40.50.2300">
    <property type="match status" value="1"/>
</dbReference>
<dbReference type="Pfam" id="PF00072">
    <property type="entry name" value="Response_reg"/>
    <property type="match status" value="1"/>
</dbReference>
<dbReference type="PROSITE" id="PS50110">
    <property type="entry name" value="RESPONSE_REGULATORY"/>
    <property type="match status" value="1"/>
</dbReference>
<evidence type="ECO:0000313" key="4">
    <source>
        <dbReference type="EMBL" id="PSB58522.1"/>
    </source>
</evidence>
<dbReference type="OrthoDB" id="9809318at2"/>
<dbReference type="SUPFAM" id="SSF52172">
    <property type="entry name" value="CheY-like"/>
    <property type="match status" value="1"/>
</dbReference>
<keyword evidence="1 2" id="KW-0597">Phosphoprotein</keyword>
<dbReference type="AlphaFoldDB" id="A0A2T1GL12"/>
<evidence type="ECO:0000259" key="3">
    <source>
        <dbReference type="PROSITE" id="PS50110"/>
    </source>
</evidence>
<dbReference type="SMART" id="SM00448">
    <property type="entry name" value="REC"/>
    <property type="match status" value="1"/>
</dbReference>
<reference evidence="4 5" key="1">
    <citation type="submission" date="2018-03" db="EMBL/GenBank/DDBJ databases">
        <title>The ancient ancestry and fast evolution of plastids.</title>
        <authorList>
            <person name="Moore K.R."/>
            <person name="Magnabosco C."/>
            <person name="Momper L."/>
            <person name="Gold D.A."/>
            <person name="Bosak T."/>
            <person name="Fournier G.P."/>
        </authorList>
    </citation>
    <scope>NUCLEOTIDE SEQUENCE [LARGE SCALE GENOMIC DNA]</scope>
    <source>
        <strain evidence="4 5">CCALA 037</strain>
    </source>
</reference>
<evidence type="ECO:0000256" key="2">
    <source>
        <dbReference type="PROSITE-ProRule" id="PRU00169"/>
    </source>
</evidence>
<sequence>MTRVVEALKDIIKQELSGQLIIRDPLDNSSAWEAYFGNGKLHFATSTLGQRERLIYLTRHHHPDFKLSDFAIGQSDYKFITHQWQSGKLSLQQVRQLAFTCTQEAFVHIMALGTAEMEFNLDAHLDVLILSTSAQQVITPVKQLIWQWQKIRPHITSPLVRVYLSNIDSLYKLLWQQLQSTKAIESYQSALTQNLCLYSTANQLNIDVQELSHMLLPLVRNRSAQISAYGQKQDEERPVIACIDDSQTVQNSVKLTLEAQGYEVISLLKPAQAMTKLVRTHPMLILLDISMPDINGYELCQLLRKSPSLKSVPILMLSSRDGLFDRLKARMVGADDYMTKPFTPTELVNLVNKYVSQALVNA</sequence>
<keyword evidence="5" id="KW-1185">Reference proteome</keyword>
<feature type="domain" description="Response regulatory" evidence="3">
    <location>
        <begin position="239"/>
        <end position="355"/>
    </location>
</feature>
<dbReference type="GO" id="GO:0000160">
    <property type="term" value="P:phosphorelay signal transduction system"/>
    <property type="evidence" value="ECO:0007669"/>
    <property type="project" value="InterPro"/>
</dbReference>
<evidence type="ECO:0000256" key="1">
    <source>
        <dbReference type="ARBA" id="ARBA00022553"/>
    </source>
</evidence>
<name>A0A2T1GL12_9CYAN</name>
<organism evidence="4 5">
    <name type="scientific">Chamaesiphon polymorphus CCALA 037</name>
    <dbReference type="NCBI Taxonomy" id="2107692"/>
    <lineage>
        <taxon>Bacteria</taxon>
        <taxon>Bacillati</taxon>
        <taxon>Cyanobacteriota</taxon>
        <taxon>Cyanophyceae</taxon>
        <taxon>Gomontiellales</taxon>
        <taxon>Chamaesiphonaceae</taxon>
        <taxon>Chamaesiphon</taxon>
    </lineage>
</organism>
<dbReference type="InterPro" id="IPR001789">
    <property type="entry name" value="Sig_transdc_resp-reg_receiver"/>
</dbReference>
<dbReference type="InterPro" id="IPR024186">
    <property type="entry name" value="Sig_transdc_resp-reg_PatA"/>
</dbReference>
<dbReference type="InterPro" id="IPR011006">
    <property type="entry name" value="CheY-like_superfamily"/>
</dbReference>
<dbReference type="EMBL" id="PVWO01000032">
    <property type="protein sequence ID" value="PSB58522.1"/>
    <property type="molecule type" value="Genomic_DNA"/>
</dbReference>